<dbReference type="Proteomes" id="UP000509658">
    <property type="component" value="Chromosome"/>
</dbReference>
<evidence type="ECO:0000313" key="2">
    <source>
        <dbReference type="EMBL" id="QKQ27610.1"/>
    </source>
</evidence>
<evidence type="ECO:0000256" key="1">
    <source>
        <dbReference type="SAM" id="Phobius"/>
    </source>
</evidence>
<sequence>MCLALPRDGKSGLSGKPPGPIKLFFGGLAFIAVLLFAMLSSAWRGSGS</sequence>
<organism evidence="2 3">
    <name type="scientific">Candidatus Reidiella endopervernicosa</name>
    <dbReference type="NCBI Taxonomy" id="2738883"/>
    <lineage>
        <taxon>Bacteria</taxon>
        <taxon>Pseudomonadati</taxon>
        <taxon>Pseudomonadota</taxon>
        <taxon>Gammaproteobacteria</taxon>
        <taxon>Candidatus Reidiella</taxon>
    </lineage>
</organism>
<proteinExistence type="predicted"/>
<keyword evidence="1" id="KW-0812">Transmembrane</keyword>
<dbReference type="AlphaFoldDB" id="A0A6N0HZ02"/>
<reference evidence="2 3" key="1">
    <citation type="submission" date="2020-05" db="EMBL/GenBank/DDBJ databases">
        <title>Horizontal transmission and recombination maintain forever young bacterial symbiont genomes.</title>
        <authorList>
            <person name="Russell S.L."/>
            <person name="Pepper-Tunick E."/>
            <person name="Svedberg J."/>
            <person name="Byrne A."/>
            <person name="Ruelas Castillo J."/>
            <person name="Vollmers C."/>
            <person name="Beinart R.A."/>
            <person name="Corbett-Detig R."/>
        </authorList>
    </citation>
    <scope>NUCLEOTIDE SEQUENCE [LARGE SCALE GENOMIC DNA]</scope>
    <source>
        <strain evidence="2">Santa_Monica_outfall</strain>
    </source>
</reference>
<keyword evidence="3" id="KW-1185">Reference proteome</keyword>
<dbReference type="RefSeq" id="WP_172840223.1">
    <property type="nucleotide sequence ID" value="NZ_CP054491.1"/>
</dbReference>
<feature type="transmembrane region" description="Helical" evidence="1">
    <location>
        <begin position="21"/>
        <end position="43"/>
    </location>
</feature>
<gene>
    <name evidence="2" type="ORF">HUE57_15920</name>
</gene>
<name>A0A6N0HZ02_9GAMM</name>
<protein>
    <submittedName>
        <fullName evidence="2">Uncharacterized protein</fullName>
    </submittedName>
</protein>
<keyword evidence="1" id="KW-1133">Transmembrane helix</keyword>
<accession>A0A6N0HZ02</accession>
<dbReference type="KEGG" id="rev:HUE57_15920"/>
<evidence type="ECO:0000313" key="3">
    <source>
        <dbReference type="Proteomes" id="UP000509658"/>
    </source>
</evidence>
<keyword evidence="1" id="KW-0472">Membrane</keyword>
<dbReference type="EMBL" id="CP054491">
    <property type="protein sequence ID" value="QKQ27610.1"/>
    <property type="molecule type" value="Genomic_DNA"/>
</dbReference>